<proteinExistence type="predicted"/>
<keyword evidence="3" id="KW-0328">Glycosyltransferase</keyword>
<dbReference type="CDD" id="cd00761">
    <property type="entry name" value="Glyco_tranf_GTA_type"/>
    <property type="match status" value="1"/>
</dbReference>
<dbReference type="SUPFAM" id="SSF48452">
    <property type="entry name" value="TPR-like"/>
    <property type="match status" value="1"/>
</dbReference>
<feature type="domain" description="Glycosyltransferase 2-like" evidence="2">
    <location>
        <begin position="359"/>
        <end position="491"/>
    </location>
</feature>
<feature type="compositionally biased region" description="Acidic residues" evidence="1">
    <location>
        <begin position="336"/>
        <end position="347"/>
    </location>
</feature>
<dbReference type="Gene3D" id="3.90.550.10">
    <property type="entry name" value="Spore Coat Polysaccharide Biosynthesis Protein SpsA, Chain A"/>
    <property type="match status" value="2"/>
</dbReference>
<gene>
    <name evidence="3" type="ORF">J6I44_08630</name>
</gene>
<feature type="domain" description="Glycosyltransferase 2-like" evidence="2">
    <location>
        <begin position="9"/>
        <end position="106"/>
    </location>
</feature>
<dbReference type="EMBL" id="JAGGJA010000005">
    <property type="protein sequence ID" value="MCW9706920.1"/>
    <property type="molecule type" value="Genomic_DNA"/>
</dbReference>
<reference evidence="3 4" key="1">
    <citation type="submission" date="2021-03" db="EMBL/GenBank/DDBJ databases">
        <title>Aliifodinibius sp. nov., a new bacterium isolated from saline soil.</title>
        <authorList>
            <person name="Galisteo C."/>
            <person name="De La Haba R."/>
            <person name="Sanchez-Porro C."/>
            <person name="Ventosa A."/>
        </authorList>
    </citation>
    <scope>NUCLEOTIDE SEQUENCE [LARGE SCALE GENOMIC DNA]</scope>
    <source>
        <strain evidence="3 4">1BSP15-2V2</strain>
    </source>
</reference>
<evidence type="ECO:0000256" key="1">
    <source>
        <dbReference type="SAM" id="MobiDB-lite"/>
    </source>
</evidence>
<dbReference type="RefSeq" id="WP_265765668.1">
    <property type="nucleotide sequence ID" value="NZ_JAGGJA010000005.1"/>
</dbReference>
<dbReference type="InterPro" id="IPR029044">
    <property type="entry name" value="Nucleotide-diphossugar_trans"/>
</dbReference>
<keyword evidence="4" id="KW-1185">Reference proteome</keyword>
<name>A0ABT3PLU1_9BACT</name>
<feature type="compositionally biased region" description="Low complexity" evidence="1">
    <location>
        <begin position="324"/>
        <end position="335"/>
    </location>
</feature>
<keyword evidence="3" id="KW-0808">Transferase</keyword>
<dbReference type="GO" id="GO:0016757">
    <property type="term" value="F:glycosyltransferase activity"/>
    <property type="evidence" value="ECO:0007669"/>
    <property type="project" value="UniProtKB-KW"/>
</dbReference>
<evidence type="ECO:0000313" key="4">
    <source>
        <dbReference type="Proteomes" id="UP001207918"/>
    </source>
</evidence>
<dbReference type="PANTHER" id="PTHR43685">
    <property type="entry name" value="GLYCOSYLTRANSFERASE"/>
    <property type="match status" value="1"/>
</dbReference>
<dbReference type="InterPro" id="IPR050834">
    <property type="entry name" value="Glycosyltransf_2"/>
</dbReference>
<dbReference type="Pfam" id="PF00535">
    <property type="entry name" value="Glycos_transf_2"/>
    <property type="match status" value="2"/>
</dbReference>
<dbReference type="InterPro" id="IPR001173">
    <property type="entry name" value="Glyco_trans_2-like"/>
</dbReference>
<dbReference type="SUPFAM" id="SSF53448">
    <property type="entry name" value="Nucleotide-diphospho-sugar transferases"/>
    <property type="match status" value="2"/>
</dbReference>
<feature type="compositionally biased region" description="Basic and acidic residues" evidence="1">
    <location>
        <begin position="303"/>
        <end position="322"/>
    </location>
</feature>
<dbReference type="InterPro" id="IPR011990">
    <property type="entry name" value="TPR-like_helical_dom_sf"/>
</dbReference>
<dbReference type="EC" id="2.4.-.-" evidence="3"/>
<organism evidence="3 4">
    <name type="scientific">Fodinibius salsisoli</name>
    <dbReference type="NCBI Taxonomy" id="2820877"/>
    <lineage>
        <taxon>Bacteria</taxon>
        <taxon>Pseudomonadati</taxon>
        <taxon>Balneolota</taxon>
        <taxon>Balneolia</taxon>
        <taxon>Balneolales</taxon>
        <taxon>Balneolaceae</taxon>
        <taxon>Fodinibius</taxon>
    </lineage>
</organism>
<accession>A0ABT3PLU1</accession>
<dbReference type="PANTHER" id="PTHR43685:SF2">
    <property type="entry name" value="GLYCOSYLTRANSFERASE 2-LIKE DOMAIN-CONTAINING PROTEIN"/>
    <property type="match status" value="1"/>
</dbReference>
<dbReference type="Gene3D" id="1.25.40.10">
    <property type="entry name" value="Tetratricopeptide repeat domain"/>
    <property type="match status" value="2"/>
</dbReference>
<evidence type="ECO:0000313" key="3">
    <source>
        <dbReference type="EMBL" id="MCW9706920.1"/>
    </source>
</evidence>
<evidence type="ECO:0000259" key="2">
    <source>
        <dbReference type="Pfam" id="PF00535"/>
    </source>
</evidence>
<sequence length="786" mass="90277">MPNTPLLTVTIVVQDQKDVIETTLTSLYECSDIPLELYVIDDASSDGSDQVIESVLDYYQHEQTFYFQHEQAAGRGYCLNEALLQCSGTIFWAPNSINQLDEELFLENLDRLHSSYHTALLQRAVVPSEQAEWLGLIKQDQWPVDESFIWNLSKIPAQNRYFSPHIDSYCGLELAARLQKHSYLQSEEPWSRPNSLAEVQPPNSLLQQEILFSLLRGTTPHGDQRADILEELWTLKPNDRPLTERDFDIDLLNEAVKLIDDGRLNTALEKIEEVLAERPSHPAAKQLKIKILERKRRFVEASELKHEVNRDTPTEPEQKENENQPETPVTETTTTDSEEVVEEEQEAETAAPKSEPEISLIIPTTIYGKGALEHCLVSISEHCNTDNLQLIVIDNASLDDTHDYLQELQEKQFLQCKIITNNQNNGFPASVNQGLEEADTPYACIMHNDIEFTSDALTQLKALMEDHPEYALIGPATNKTYNPEQASRNIEASSPGLVETEYIDSFCMMVRTESGLRLDKAYELAFFEDIDLSFQARTDGYKVGVAPHIEVTHHLGTTTFPLDLDTESKQYWKNVAYFNEKWGIEKFSEEELKSLGPFDQLLALDELANPLYPEQEIIEEFERLFTDEMKTEIFNSDHDAETLCQLVHLFMVMDKREVMRRLEDRLEGIELPASLIYQLVRFYYNRNIYSRCIHYLDQLKPQNESLRADLYRLAIQVENKNFDEAIPMLRHLMDHAPANPTLYKLAGDIHKFNGNAEEAASFHKLAKQINPFRFDKTPTDAFGFEL</sequence>
<comment type="caution">
    <text evidence="3">The sequence shown here is derived from an EMBL/GenBank/DDBJ whole genome shotgun (WGS) entry which is preliminary data.</text>
</comment>
<dbReference type="Proteomes" id="UP001207918">
    <property type="component" value="Unassembled WGS sequence"/>
</dbReference>
<protein>
    <submittedName>
        <fullName evidence="3">Glycosyltransferase</fullName>
        <ecNumber evidence="3">2.4.-.-</ecNumber>
    </submittedName>
</protein>
<feature type="region of interest" description="Disordered" evidence="1">
    <location>
        <begin position="303"/>
        <end position="357"/>
    </location>
</feature>